<feature type="transmembrane region" description="Helical" evidence="1">
    <location>
        <begin position="118"/>
        <end position="143"/>
    </location>
</feature>
<evidence type="ECO:0008006" key="3">
    <source>
        <dbReference type="Google" id="ProtNLM"/>
    </source>
</evidence>
<protein>
    <recommendedName>
        <fullName evidence="3">Stage II sporulation protein M</fullName>
    </recommendedName>
</protein>
<feature type="transmembrane region" description="Helical" evidence="1">
    <location>
        <begin position="73"/>
        <end position="97"/>
    </location>
</feature>
<name>A0A6N2VJ58_9FIRM</name>
<keyword evidence="1" id="KW-0812">Transmembrane</keyword>
<feature type="transmembrane region" description="Helical" evidence="1">
    <location>
        <begin position="12"/>
        <end position="33"/>
    </location>
</feature>
<sequence>MKIRSETYQRKGLPVYGIFLAGFLIGVLLPNFMWRFEWSQKTTASMYLLTAFSDRALEKKEYFFYVLKTRGSLFLIASLCGVSVFGVPLAVIGMLYMGLQAGMLLTLSVLQFGLQGGLIGAGAMFPQYLLYFPCFFYLLNLVYVQSLEIWKNRGLLLPDVSDYFLRVIICACIFAGGMLLETWCNPPVMEILMKGLKLF</sequence>
<organism evidence="2">
    <name type="scientific">Blautia glucerasea</name>
    <dbReference type="NCBI Taxonomy" id="536633"/>
    <lineage>
        <taxon>Bacteria</taxon>
        <taxon>Bacillati</taxon>
        <taxon>Bacillota</taxon>
        <taxon>Clostridia</taxon>
        <taxon>Lachnospirales</taxon>
        <taxon>Lachnospiraceae</taxon>
        <taxon>Blautia</taxon>
    </lineage>
</organism>
<dbReference type="EMBL" id="CACRST010000025">
    <property type="protein sequence ID" value="VYT28571.1"/>
    <property type="molecule type" value="Genomic_DNA"/>
</dbReference>
<reference evidence="2" key="1">
    <citation type="submission" date="2019-11" db="EMBL/GenBank/DDBJ databases">
        <authorList>
            <person name="Feng L."/>
        </authorList>
    </citation>
    <scope>NUCLEOTIDE SEQUENCE</scope>
    <source>
        <strain evidence="2">BgluceraseaLFYP119</strain>
    </source>
</reference>
<dbReference type="RefSeq" id="WP_156355203.1">
    <property type="nucleotide sequence ID" value="NZ_CACRST010000025.1"/>
</dbReference>
<feature type="transmembrane region" description="Helical" evidence="1">
    <location>
        <begin position="163"/>
        <end position="184"/>
    </location>
</feature>
<evidence type="ECO:0000313" key="2">
    <source>
        <dbReference type="EMBL" id="VYT28571.1"/>
    </source>
</evidence>
<keyword evidence="1" id="KW-1133">Transmembrane helix</keyword>
<keyword evidence="1" id="KW-0472">Membrane</keyword>
<dbReference type="AlphaFoldDB" id="A0A6N2VJ58"/>
<gene>
    <name evidence="2" type="ORF">BGLFYP119_02645</name>
</gene>
<proteinExistence type="predicted"/>
<accession>A0A6N2VJ58</accession>
<evidence type="ECO:0000256" key="1">
    <source>
        <dbReference type="SAM" id="Phobius"/>
    </source>
</evidence>